<gene>
    <name evidence="1" type="ORF">BDZ85DRAFT_126464</name>
</gene>
<name>A0A6A6G988_9PEZI</name>
<protein>
    <submittedName>
        <fullName evidence="1">Uncharacterized protein</fullName>
    </submittedName>
</protein>
<dbReference type="EMBL" id="ML992508">
    <property type="protein sequence ID" value="KAF2222326.1"/>
    <property type="molecule type" value="Genomic_DNA"/>
</dbReference>
<proteinExistence type="predicted"/>
<evidence type="ECO:0000313" key="2">
    <source>
        <dbReference type="Proteomes" id="UP000799538"/>
    </source>
</evidence>
<organism evidence="1 2">
    <name type="scientific">Elsinoe ampelina</name>
    <dbReference type="NCBI Taxonomy" id="302913"/>
    <lineage>
        <taxon>Eukaryota</taxon>
        <taxon>Fungi</taxon>
        <taxon>Dikarya</taxon>
        <taxon>Ascomycota</taxon>
        <taxon>Pezizomycotina</taxon>
        <taxon>Dothideomycetes</taxon>
        <taxon>Dothideomycetidae</taxon>
        <taxon>Myriangiales</taxon>
        <taxon>Elsinoaceae</taxon>
        <taxon>Elsinoe</taxon>
    </lineage>
</organism>
<evidence type="ECO:0000313" key="1">
    <source>
        <dbReference type="EMBL" id="KAF2222326.1"/>
    </source>
</evidence>
<dbReference type="Proteomes" id="UP000799538">
    <property type="component" value="Unassembled WGS sequence"/>
</dbReference>
<accession>A0A6A6G988</accession>
<keyword evidence="2" id="KW-1185">Reference proteome</keyword>
<reference evidence="2" key="1">
    <citation type="journal article" date="2020" name="Stud. Mycol.">
        <title>101 Dothideomycetes genomes: A test case for predicting lifestyles and emergence of pathogens.</title>
        <authorList>
            <person name="Haridas S."/>
            <person name="Albert R."/>
            <person name="Binder M."/>
            <person name="Bloem J."/>
            <person name="LaButti K."/>
            <person name="Salamov A."/>
            <person name="Andreopoulos B."/>
            <person name="Baker S."/>
            <person name="Barry K."/>
            <person name="Bills G."/>
            <person name="Bluhm B."/>
            <person name="Cannon C."/>
            <person name="Castanera R."/>
            <person name="Culley D."/>
            <person name="Daum C."/>
            <person name="Ezra D."/>
            <person name="Gonzalez J."/>
            <person name="Henrissat B."/>
            <person name="Kuo A."/>
            <person name="Liang C."/>
            <person name="Lipzen A."/>
            <person name="Lutzoni F."/>
            <person name="Magnuson J."/>
            <person name="Mondo S."/>
            <person name="Nolan M."/>
            <person name="Ohm R."/>
            <person name="Pangilinan J."/>
            <person name="Park H.-J."/>
            <person name="Ramirez L."/>
            <person name="Alfaro M."/>
            <person name="Sun H."/>
            <person name="Tritt A."/>
            <person name="Yoshinaga Y."/>
            <person name="Zwiers L.-H."/>
            <person name="Turgeon B."/>
            <person name="Goodwin S."/>
            <person name="Spatafora J."/>
            <person name="Crous P."/>
            <person name="Grigoriev I."/>
        </authorList>
    </citation>
    <scope>NUCLEOTIDE SEQUENCE [LARGE SCALE GENOMIC DNA]</scope>
    <source>
        <strain evidence="2">CECT 20119</strain>
    </source>
</reference>
<sequence length="119" mass="13115">MCVGELSIFITALPGAESLNVLQQAPASVSCPVILTVQLFRSPFIHPGGGRYRYTLWHPLSSMGSPAPWVIHRRPATDNTCFRDLGRVVVQNIASYQLCSVRRIDTFGLLQTRCAAPFV</sequence>
<dbReference type="AlphaFoldDB" id="A0A6A6G988"/>